<accession>A0ABV7LVL4</accession>
<keyword evidence="3" id="KW-1185">Reference proteome</keyword>
<dbReference type="Proteomes" id="UP001595579">
    <property type="component" value="Unassembled WGS sequence"/>
</dbReference>
<evidence type="ECO:0000256" key="1">
    <source>
        <dbReference type="SAM" id="Phobius"/>
    </source>
</evidence>
<evidence type="ECO:0000313" key="2">
    <source>
        <dbReference type="EMBL" id="MFC3286347.1"/>
    </source>
</evidence>
<dbReference type="EMBL" id="JBHRUG010000050">
    <property type="protein sequence ID" value="MFC3286347.1"/>
    <property type="molecule type" value="Genomic_DNA"/>
</dbReference>
<gene>
    <name evidence="2" type="ORF">ACFOEV_22325</name>
</gene>
<evidence type="ECO:0008006" key="4">
    <source>
        <dbReference type="Google" id="ProtNLM"/>
    </source>
</evidence>
<keyword evidence="1" id="KW-0812">Transmembrane</keyword>
<name>A0ABV7LVL4_9GAMM</name>
<organism evidence="2 3">
    <name type="scientific">Litchfieldella rifensis</name>
    <dbReference type="NCBI Taxonomy" id="762643"/>
    <lineage>
        <taxon>Bacteria</taxon>
        <taxon>Pseudomonadati</taxon>
        <taxon>Pseudomonadota</taxon>
        <taxon>Gammaproteobacteria</taxon>
        <taxon>Oceanospirillales</taxon>
        <taxon>Halomonadaceae</taxon>
        <taxon>Litchfieldella</taxon>
    </lineage>
</organism>
<protein>
    <recommendedName>
        <fullName evidence="4">CHASE2 domain-containing protein</fullName>
    </recommendedName>
</protein>
<sequence length="383" mass="41915">MKKFAYVLGIAVLAAVLFSLASQPMAMEERLIRIQAAEALPGYAGQLEREPLEVQAVLLDYRHDDLLRLKAEAALVEFPALAREILSLYGAEPEFQDILRQHGSAILPPIHYFLNHDVHTLALREAAAHQWRSVKVAAQRWWQDKASDNGTPRSAMGAVDASPTLTPEQRGWYAVNLIRREGHGVLGQFTVGTEGMVKWIQSERLLEAVNSLFAGGIRQLETRVQSGQAVRASDIGWGLADGAVMVSAVKLLRVGRSGIVSTRSAGIAGRSAALSGRFSTASGLISVGRYAKWPVAVAGAYLVVRHPALVNDTLAAVARTLGYPTWLVLLLGWTLILLPCLYLGSWLLRLVVGPSLSLLCWSVNALSWLERKSRHGGERYLFR</sequence>
<keyword evidence="1" id="KW-1133">Transmembrane helix</keyword>
<feature type="transmembrane region" description="Helical" evidence="1">
    <location>
        <begin position="323"/>
        <end position="343"/>
    </location>
</feature>
<dbReference type="RefSeq" id="WP_386777317.1">
    <property type="nucleotide sequence ID" value="NZ_JBHRUG010000050.1"/>
</dbReference>
<comment type="caution">
    <text evidence="2">The sequence shown here is derived from an EMBL/GenBank/DDBJ whole genome shotgun (WGS) entry which is preliminary data.</text>
</comment>
<proteinExistence type="predicted"/>
<keyword evidence="1" id="KW-0472">Membrane</keyword>
<reference evidence="3" key="1">
    <citation type="journal article" date="2019" name="Int. J. Syst. Evol. Microbiol.">
        <title>The Global Catalogue of Microorganisms (GCM) 10K type strain sequencing project: providing services to taxonomists for standard genome sequencing and annotation.</title>
        <authorList>
            <consortium name="The Broad Institute Genomics Platform"/>
            <consortium name="The Broad Institute Genome Sequencing Center for Infectious Disease"/>
            <person name="Wu L."/>
            <person name="Ma J."/>
        </authorList>
    </citation>
    <scope>NUCLEOTIDE SEQUENCE [LARGE SCALE GENOMIC DNA]</scope>
    <source>
        <strain evidence="3">CECT 7698</strain>
    </source>
</reference>
<evidence type="ECO:0000313" key="3">
    <source>
        <dbReference type="Proteomes" id="UP001595579"/>
    </source>
</evidence>